<accession>J7R522</accession>
<dbReference type="HOGENOM" id="CLU_116829_0_0_1"/>
<dbReference type="GO" id="GO:0016514">
    <property type="term" value="C:SWI/SNF complex"/>
    <property type="evidence" value="ECO:0007669"/>
    <property type="project" value="EnsemblFungi"/>
</dbReference>
<dbReference type="OrthoDB" id="4067384at2759"/>
<dbReference type="Proteomes" id="UP000006310">
    <property type="component" value="Chromosome 4"/>
</dbReference>
<name>J7R522_HUIN7</name>
<dbReference type="OMA" id="EQRQYKI"/>
<dbReference type="EMBL" id="HE978317">
    <property type="protein sequence ID" value="CCK69940.1"/>
    <property type="molecule type" value="Genomic_DNA"/>
</dbReference>
<evidence type="ECO:0000313" key="1">
    <source>
        <dbReference type="EMBL" id="CCK69940.1"/>
    </source>
</evidence>
<proteinExistence type="predicted"/>
<protein>
    <submittedName>
        <fullName evidence="1">Uncharacterized protein</fullName>
    </submittedName>
</protein>
<dbReference type="GO" id="GO:0005829">
    <property type="term" value="C:cytosol"/>
    <property type="evidence" value="ECO:0007669"/>
    <property type="project" value="EnsemblFungi"/>
</dbReference>
<reference evidence="1 2" key="1">
    <citation type="journal article" date="2011" name="Proc. Natl. Acad. Sci. U.S.A.">
        <title>Evolutionary erosion of yeast sex chromosomes by mating-type switching accidents.</title>
        <authorList>
            <person name="Gordon J.L."/>
            <person name="Armisen D."/>
            <person name="Proux-Wera E."/>
            <person name="Oheigeartaigh S.S."/>
            <person name="Byrne K.P."/>
            <person name="Wolfe K.H."/>
        </authorList>
    </citation>
    <scope>NUCLEOTIDE SEQUENCE [LARGE SCALE GENOMIC DNA]</scope>
    <source>
        <strain evidence="2">ATCC MYA-139 / BCRC 22969 / CBS 8797 / CCRC 22969 / KCTC 17520 / NBRC 10181 / NCYC 3082</strain>
    </source>
</reference>
<dbReference type="eggNOG" id="ENOG502S5CB">
    <property type="taxonomic scope" value="Eukaryota"/>
</dbReference>
<dbReference type="AlphaFoldDB" id="J7R522"/>
<dbReference type="STRING" id="1071383.J7R522"/>
<evidence type="ECO:0000313" key="2">
    <source>
        <dbReference type="Proteomes" id="UP000006310"/>
    </source>
</evidence>
<dbReference type="GO" id="GO:0045944">
    <property type="term" value="P:positive regulation of transcription by RNA polymerase II"/>
    <property type="evidence" value="ECO:0007669"/>
    <property type="project" value="EnsemblFungi"/>
</dbReference>
<organism evidence="1 2">
    <name type="scientific">Huiozyma naganishii (strain ATCC MYA-139 / BCRC 22969 / CBS 8797 / KCTC 17520 / NBRC 10181 / NCYC 3082 / Yp74L-3)</name>
    <name type="common">Yeast</name>
    <name type="synonym">Kazachstania naganishii</name>
    <dbReference type="NCBI Taxonomy" id="1071383"/>
    <lineage>
        <taxon>Eukaryota</taxon>
        <taxon>Fungi</taxon>
        <taxon>Dikarya</taxon>
        <taxon>Ascomycota</taxon>
        <taxon>Saccharomycotina</taxon>
        <taxon>Saccharomycetes</taxon>
        <taxon>Saccharomycetales</taxon>
        <taxon>Saccharomycetaceae</taxon>
        <taxon>Huiozyma</taxon>
    </lineage>
</organism>
<dbReference type="RefSeq" id="XP_022464186.1">
    <property type="nucleotide sequence ID" value="XM_022607607.1"/>
</dbReference>
<reference evidence="2" key="2">
    <citation type="submission" date="2012-08" db="EMBL/GenBank/DDBJ databases">
        <title>Genome sequence of Kazachstania naganishii.</title>
        <authorList>
            <person name="Gordon J.L."/>
            <person name="Armisen D."/>
            <person name="Proux-Wera E."/>
            <person name="OhEigeartaigh S.S."/>
            <person name="Byrne K.P."/>
            <person name="Wolfe K.H."/>
        </authorList>
    </citation>
    <scope>NUCLEOTIDE SEQUENCE [LARGE SCALE GENOMIC DNA]</scope>
    <source>
        <strain evidence="2">ATCC MYA-139 / BCRC 22969 / CBS 8797 / CCRC 22969 / KCTC 17520 / NBRC 10181 / NCYC 3082</strain>
    </source>
</reference>
<dbReference type="KEGG" id="kng:KNAG_0D01890"/>
<keyword evidence="2" id="KW-1185">Reference proteome</keyword>
<gene>
    <name evidence="1" type="primary">KNAG0D01890</name>
    <name evidence="1" type="ordered locus">KNAG_0D01890</name>
</gene>
<dbReference type="GeneID" id="34525629"/>
<sequence>MSSSVSAAPSALAVDPDTIVSLEEQRQYKIQLLLHINSVLLAKVIHVTNTAATLDHSNKIVVSQCLKRVHANLQCVSQINQGLIRAKPMIMTALDADPLNSSSNAGTPGGVGTPQQPPHDILSKLYLLMSRVFEFW</sequence>
<dbReference type="GO" id="GO:0006338">
    <property type="term" value="P:chromatin remodeling"/>
    <property type="evidence" value="ECO:0007669"/>
    <property type="project" value="EnsemblFungi"/>
</dbReference>